<comment type="caution">
    <text evidence="2">The sequence shown here is derived from an EMBL/GenBank/DDBJ whole genome shotgun (WGS) entry which is preliminary data.</text>
</comment>
<dbReference type="Proteomes" id="UP000703661">
    <property type="component" value="Unassembled WGS sequence"/>
</dbReference>
<feature type="coiled-coil region" evidence="1">
    <location>
        <begin position="235"/>
        <end position="267"/>
    </location>
</feature>
<accession>A0A9P6N646</accession>
<feature type="coiled-coil region" evidence="1">
    <location>
        <begin position="320"/>
        <end position="347"/>
    </location>
</feature>
<dbReference type="OrthoDB" id="2429442at2759"/>
<evidence type="ECO:0000313" key="2">
    <source>
        <dbReference type="EMBL" id="KAG0024143.1"/>
    </source>
</evidence>
<name>A0A9P6N646_9FUNG</name>
<evidence type="ECO:0000256" key="1">
    <source>
        <dbReference type="SAM" id="Coils"/>
    </source>
</evidence>
<protein>
    <submittedName>
        <fullName evidence="2">Uncharacterized protein</fullName>
    </submittedName>
</protein>
<organism evidence="2 3">
    <name type="scientific">Entomortierella chlamydospora</name>
    <dbReference type="NCBI Taxonomy" id="101097"/>
    <lineage>
        <taxon>Eukaryota</taxon>
        <taxon>Fungi</taxon>
        <taxon>Fungi incertae sedis</taxon>
        <taxon>Mucoromycota</taxon>
        <taxon>Mortierellomycotina</taxon>
        <taxon>Mortierellomycetes</taxon>
        <taxon>Mortierellales</taxon>
        <taxon>Mortierellaceae</taxon>
        <taxon>Entomortierella</taxon>
    </lineage>
</organism>
<keyword evidence="1" id="KW-0175">Coiled coil</keyword>
<sequence length="542" mass="60240">MEAIEQLQEFLSTSIEFLDSVDSLRLSRGETRAVKTTSTSLVSNNRSSFVRCPNKPQEHARILKSRLKRHLENCKAYTSAAENLNQSYPPPPPVGGPPSSRLIHPPPKSENFYHRAPEAITIVYKAHEEKFDRGIAHEDDPDPTLLKEGLYRLDHPGLNEVFVYDPPAGCTNQNDPSSSNSRQTNAVELYDKHCHLIQVIKNATGASDASDAPHSNEVIMTDLSLLTPRTVGITTETVRERIQQIQKRKAEERREEILLEQLKLEREKRRRRQNDLPIDERLETPQAKALLENAGIFEADKEFIRKLLLAGRGGPWRAAIEIFEKDVKQAQEAIAELELEKEIERKREGDAAGAQGVLNEICLKIKLGEIGQENGGTRVQKPDSIAGKEGIVNIAPSAITIVAIEERTTERRIIEEIITDEKTSDEKTSGEMITGEMITSGMTTGEMMGEIITVENTGRMITIENTGGMITIENTGEMITGEETTNKKTTREKIIGEKITGGIIGEKITGGMIGEMITDEKTTGEKITGVKITGEKITRSLF</sequence>
<gene>
    <name evidence="2" type="ORF">BGZ80_005690</name>
</gene>
<keyword evidence="3" id="KW-1185">Reference proteome</keyword>
<proteinExistence type="predicted"/>
<dbReference type="EMBL" id="JAAAID010000028">
    <property type="protein sequence ID" value="KAG0024143.1"/>
    <property type="molecule type" value="Genomic_DNA"/>
</dbReference>
<dbReference type="AlphaFoldDB" id="A0A9P6N646"/>
<reference evidence="2" key="1">
    <citation type="journal article" date="2020" name="Fungal Divers.">
        <title>Resolving the Mortierellaceae phylogeny through synthesis of multi-gene phylogenetics and phylogenomics.</title>
        <authorList>
            <person name="Vandepol N."/>
            <person name="Liber J."/>
            <person name="Desiro A."/>
            <person name="Na H."/>
            <person name="Kennedy M."/>
            <person name="Barry K."/>
            <person name="Grigoriev I.V."/>
            <person name="Miller A.N."/>
            <person name="O'Donnell K."/>
            <person name="Stajich J.E."/>
            <person name="Bonito G."/>
        </authorList>
    </citation>
    <scope>NUCLEOTIDE SEQUENCE</scope>
    <source>
        <strain evidence="2">NRRL 2769</strain>
    </source>
</reference>
<evidence type="ECO:0000313" key="3">
    <source>
        <dbReference type="Proteomes" id="UP000703661"/>
    </source>
</evidence>